<dbReference type="Proteomes" id="UP001217485">
    <property type="component" value="Unassembled WGS sequence"/>
</dbReference>
<dbReference type="PROSITE" id="PS00583">
    <property type="entry name" value="PFKB_KINASES_1"/>
    <property type="match status" value="1"/>
</dbReference>
<keyword evidence="1" id="KW-0808">Transferase</keyword>
<gene>
    <name evidence="4" type="ORF">POL72_14050</name>
</gene>
<evidence type="ECO:0000313" key="5">
    <source>
        <dbReference type="Proteomes" id="UP001217485"/>
    </source>
</evidence>
<comment type="caution">
    <text evidence="4">The sequence shown here is derived from an EMBL/GenBank/DDBJ whole genome shotgun (WGS) entry which is preliminary data.</text>
</comment>
<dbReference type="RefSeq" id="WP_272095711.1">
    <property type="nucleotide sequence ID" value="NZ_JAQNDK010000001.1"/>
</dbReference>
<dbReference type="PANTHER" id="PTHR10584:SF167">
    <property type="entry name" value="PFKB DOMAIN PROTEIN"/>
    <property type="match status" value="1"/>
</dbReference>
<dbReference type="Pfam" id="PF00294">
    <property type="entry name" value="PfkB"/>
    <property type="match status" value="1"/>
</dbReference>
<dbReference type="SUPFAM" id="SSF53613">
    <property type="entry name" value="Ribokinase-like"/>
    <property type="match status" value="1"/>
</dbReference>
<sequence>MSEAGRVLVVGDVMTDVIVRPEGPLVRGSDRRAKIESRPGGSGANQAVWLGSMGAKVSFVARVGARDKTHLEAYFRSFHVDPILVADPQSPSGVLVVLVDADGERSFLTDRGANLALEPSDMPVGLLGETRLVLLSGYSLFAEGPRRAALRLAEEARRRGVPIALDAASVGFLREVGVGSFLEWTRGMSTLLANADEAEALSGAGDLTAQMIALGAYFERVIIKRGARGAAVGGRQGVRLDEPAPQVEVVDTTGAGDAFAAGFITAELLGAREAECLRRGIEAGSRAVKQLGGQPEQTAC</sequence>
<dbReference type="InterPro" id="IPR011611">
    <property type="entry name" value="PfkB_dom"/>
</dbReference>
<accession>A0ABT5BXG7</accession>
<name>A0ABT5BXG7_9BACT</name>
<evidence type="ECO:0000313" key="4">
    <source>
        <dbReference type="EMBL" id="MDC0678864.1"/>
    </source>
</evidence>
<dbReference type="PROSITE" id="PS00584">
    <property type="entry name" value="PFKB_KINASES_2"/>
    <property type="match status" value="1"/>
</dbReference>
<protein>
    <submittedName>
        <fullName evidence="4">Sugar kinase</fullName>
    </submittedName>
</protein>
<reference evidence="4 5" key="1">
    <citation type="submission" date="2023-01" db="EMBL/GenBank/DDBJ databases">
        <title>Minimal conservation of predation-associated metabolite biosynthetic gene clusters underscores biosynthetic potential of Myxococcota including descriptions for ten novel species: Archangium lansinium sp. nov., Myxococcus landrumus sp. nov., Nannocystis bai.</title>
        <authorList>
            <person name="Ahearne A."/>
            <person name="Stevens C."/>
            <person name="Dowd S."/>
        </authorList>
    </citation>
    <scope>NUCLEOTIDE SEQUENCE [LARGE SCALE GENOMIC DNA]</scope>
    <source>
        <strain evidence="4 5">WIWO2</strain>
    </source>
</reference>
<dbReference type="CDD" id="cd01166">
    <property type="entry name" value="KdgK"/>
    <property type="match status" value="1"/>
</dbReference>
<dbReference type="EMBL" id="JAQNDK010000001">
    <property type="protein sequence ID" value="MDC0678864.1"/>
    <property type="molecule type" value="Genomic_DNA"/>
</dbReference>
<evidence type="ECO:0000259" key="3">
    <source>
        <dbReference type="Pfam" id="PF00294"/>
    </source>
</evidence>
<feature type="domain" description="Carbohydrate kinase PfkB" evidence="3">
    <location>
        <begin position="6"/>
        <end position="295"/>
    </location>
</feature>
<evidence type="ECO:0000256" key="1">
    <source>
        <dbReference type="ARBA" id="ARBA00022679"/>
    </source>
</evidence>
<keyword evidence="2 4" id="KW-0418">Kinase</keyword>
<dbReference type="Gene3D" id="3.40.1190.20">
    <property type="match status" value="1"/>
</dbReference>
<dbReference type="InterPro" id="IPR002173">
    <property type="entry name" value="Carboh/pur_kinase_PfkB_CS"/>
</dbReference>
<organism evidence="4 5">
    <name type="scientific">Sorangium atrum</name>
    <dbReference type="NCBI Taxonomy" id="2995308"/>
    <lineage>
        <taxon>Bacteria</taxon>
        <taxon>Pseudomonadati</taxon>
        <taxon>Myxococcota</taxon>
        <taxon>Polyangia</taxon>
        <taxon>Polyangiales</taxon>
        <taxon>Polyangiaceae</taxon>
        <taxon>Sorangium</taxon>
    </lineage>
</organism>
<dbReference type="PANTHER" id="PTHR10584">
    <property type="entry name" value="SUGAR KINASE"/>
    <property type="match status" value="1"/>
</dbReference>
<evidence type="ECO:0000256" key="2">
    <source>
        <dbReference type="ARBA" id="ARBA00022777"/>
    </source>
</evidence>
<dbReference type="GO" id="GO:0016301">
    <property type="term" value="F:kinase activity"/>
    <property type="evidence" value="ECO:0007669"/>
    <property type="project" value="UniProtKB-KW"/>
</dbReference>
<dbReference type="InterPro" id="IPR029056">
    <property type="entry name" value="Ribokinase-like"/>
</dbReference>
<proteinExistence type="predicted"/>
<keyword evidence="5" id="KW-1185">Reference proteome</keyword>